<dbReference type="SUPFAM" id="SSF53067">
    <property type="entry name" value="Actin-like ATPase domain"/>
    <property type="match status" value="2"/>
</dbReference>
<dbReference type="GO" id="GO:0000902">
    <property type="term" value="P:cell morphogenesis"/>
    <property type="evidence" value="ECO:0007669"/>
    <property type="project" value="InterPro"/>
</dbReference>
<feature type="binding site" evidence="6">
    <location>
        <begin position="156"/>
        <end position="158"/>
    </location>
    <ligand>
        <name>ATP</name>
        <dbReference type="ChEBI" id="CHEBI:30616"/>
    </ligand>
</feature>
<dbReference type="InterPro" id="IPR043129">
    <property type="entry name" value="ATPase_NBD"/>
</dbReference>
<keyword evidence="2 6" id="KW-0547">Nucleotide-binding</keyword>
<keyword evidence="1 6" id="KW-0963">Cytoplasm</keyword>
<dbReference type="Gene3D" id="3.30.420.40">
    <property type="match status" value="3"/>
</dbReference>
<dbReference type="PATRIC" id="fig|1617427.3.peg.1134"/>
<proteinExistence type="inferred from homology"/>
<gene>
    <name evidence="7" type="primary">mreB_2</name>
    <name evidence="6" type="synonym">mreB</name>
    <name evidence="7" type="ORF">UZ20_WS6002001081</name>
</gene>
<evidence type="ECO:0000313" key="7">
    <source>
        <dbReference type="EMBL" id="KXK07864.1"/>
    </source>
</evidence>
<dbReference type="NCBIfam" id="NF010539">
    <property type="entry name" value="PRK13927.1"/>
    <property type="match status" value="1"/>
</dbReference>
<comment type="function">
    <text evidence="6">Forms membrane-associated dynamic filaments that are essential for cell shape determination. Acts by regulating cell wall synthesis and cell elongation, and thus cell shape. A feedback loop between cell geometry and MreB localization may maintain elongated cell shape by targeting cell wall growth to regions of negative cell wall curvature.</text>
</comment>
<accession>A0A136KEN7</accession>
<dbReference type="HAMAP" id="MF_02207">
    <property type="entry name" value="MreB"/>
    <property type="match status" value="1"/>
</dbReference>
<dbReference type="PANTHER" id="PTHR42749:SF1">
    <property type="entry name" value="CELL SHAPE-DETERMINING PROTEIN MREB"/>
    <property type="match status" value="1"/>
</dbReference>
<reference evidence="7 8" key="1">
    <citation type="submission" date="2015-02" db="EMBL/GenBank/DDBJ databases">
        <title>Improved understanding of the partial-nitritation anammox process through 23 genomes representing the majority of the microbial community.</title>
        <authorList>
            <person name="Speth D.R."/>
            <person name="In T Zandt M."/>
            <person name="Guerrero Cruz S."/>
            <person name="Jetten M.S."/>
            <person name="Dutilh B.E."/>
        </authorList>
    </citation>
    <scope>NUCLEOTIDE SEQUENCE [LARGE SCALE GENOMIC DNA]</scope>
    <source>
        <strain evidence="7">OLB21</strain>
    </source>
</reference>
<keyword evidence="4 6" id="KW-0133">Cell shape</keyword>
<dbReference type="EMBL" id="JYPD01000029">
    <property type="protein sequence ID" value="KXK07864.1"/>
    <property type="molecule type" value="Genomic_DNA"/>
</dbReference>
<dbReference type="NCBIfam" id="TIGR00904">
    <property type="entry name" value="mreB"/>
    <property type="match status" value="1"/>
</dbReference>
<keyword evidence="3 6" id="KW-0067">ATP-binding</keyword>
<evidence type="ECO:0000256" key="2">
    <source>
        <dbReference type="ARBA" id="ARBA00022741"/>
    </source>
</evidence>
<evidence type="ECO:0000256" key="6">
    <source>
        <dbReference type="HAMAP-Rule" id="MF_02207"/>
    </source>
</evidence>
<evidence type="ECO:0000256" key="3">
    <source>
        <dbReference type="ARBA" id="ARBA00022840"/>
    </source>
</evidence>
<evidence type="ECO:0000313" key="8">
    <source>
        <dbReference type="Proteomes" id="UP000070449"/>
    </source>
</evidence>
<comment type="caution">
    <text evidence="7">The sequence shown here is derived from an EMBL/GenBank/DDBJ whole genome shotgun (WGS) entry which is preliminary data.</text>
</comment>
<dbReference type="STRING" id="1617427.UZ20_WS6002001081"/>
<dbReference type="AlphaFoldDB" id="A0A136KEN7"/>
<dbReference type="GO" id="GO:0008360">
    <property type="term" value="P:regulation of cell shape"/>
    <property type="evidence" value="ECO:0007669"/>
    <property type="project" value="UniProtKB-UniRule"/>
</dbReference>
<dbReference type="InterPro" id="IPR004753">
    <property type="entry name" value="MreB"/>
</dbReference>
<evidence type="ECO:0000256" key="5">
    <source>
        <dbReference type="ARBA" id="ARBA00023458"/>
    </source>
</evidence>
<organism evidence="7 8">
    <name type="scientific">candidate division WS6 bacterium OLB21</name>
    <dbReference type="NCBI Taxonomy" id="1617427"/>
    <lineage>
        <taxon>Bacteria</taxon>
        <taxon>Candidatus Dojkabacteria</taxon>
    </lineage>
</organism>
<dbReference type="InterPro" id="IPR056546">
    <property type="entry name" value="MreB_MamK-like"/>
</dbReference>
<feature type="binding site" evidence="6">
    <location>
        <begin position="204"/>
        <end position="207"/>
    </location>
    <ligand>
        <name>ATP</name>
        <dbReference type="ChEBI" id="CHEBI:30616"/>
    </ligand>
</feature>
<dbReference type="CDD" id="cd10225">
    <property type="entry name" value="ASKHA_NBD_MreB-like"/>
    <property type="match status" value="1"/>
</dbReference>
<comment type="caution">
    <text evidence="6">Lacks conserved residue(s) required for the propagation of feature annotation.</text>
</comment>
<comment type="subcellular location">
    <subcellularLocation>
        <location evidence="6">Cytoplasm</location>
    </subcellularLocation>
    <text evidence="6">Membrane-associated.</text>
</comment>
<protein>
    <recommendedName>
        <fullName evidence="6">Cell shape-determining protein MreB</fullName>
    </recommendedName>
</protein>
<sequence length="334" mass="35096">MAGKKVAIDLGTANSLVAVQGRGVVVSEPTVVAISLDDKQVLAIGEEAKEMLGKVPGNIVARRPIRQGVIASYKLTEALISNLLNKALGRTRFFKPEVMISVPAGVTSVEERAVIEAAASAGAGKIYLIPEPIAAAIGAKLPISTSAGNMIVNMGGGTSEIAVISMNGIVTFESKRIAGDAVNDAIANHMRRRHNILVGEQMAEKIKIEIGSATLLDTPLEMEVRGRDATSGMPISVVVNSNDIVDSIKVVLNQIIGSIKNVLEKTPPELSSDIIDRGMVLSGGTALIRNIDELFTKATGVPAHVVDNPLHTVVNGVSESLEHLDVIKRSLRGS</sequence>
<dbReference type="GO" id="GO:0005737">
    <property type="term" value="C:cytoplasm"/>
    <property type="evidence" value="ECO:0007669"/>
    <property type="project" value="UniProtKB-SubCell"/>
</dbReference>
<dbReference type="PANTHER" id="PTHR42749">
    <property type="entry name" value="CELL SHAPE-DETERMINING PROTEIN MREB"/>
    <property type="match status" value="1"/>
</dbReference>
<evidence type="ECO:0000256" key="1">
    <source>
        <dbReference type="ARBA" id="ARBA00022490"/>
    </source>
</evidence>
<name>A0A136KEN7_9BACT</name>
<dbReference type="PRINTS" id="PR01652">
    <property type="entry name" value="SHAPEPROTEIN"/>
</dbReference>
<comment type="similarity">
    <text evidence="5 6">Belongs to the FtsA/MreB family.</text>
</comment>
<evidence type="ECO:0000256" key="4">
    <source>
        <dbReference type="ARBA" id="ARBA00022960"/>
    </source>
</evidence>
<feature type="binding site" evidence="6">
    <location>
        <begin position="12"/>
        <end position="14"/>
    </location>
    <ligand>
        <name>ATP</name>
        <dbReference type="ChEBI" id="CHEBI:30616"/>
    </ligand>
</feature>
<dbReference type="GO" id="GO:0005524">
    <property type="term" value="F:ATP binding"/>
    <property type="evidence" value="ECO:0007669"/>
    <property type="project" value="UniProtKB-KW"/>
</dbReference>
<dbReference type="Proteomes" id="UP000070449">
    <property type="component" value="Unassembled WGS sequence"/>
</dbReference>
<dbReference type="Pfam" id="PF06723">
    <property type="entry name" value="MreB_Mbl"/>
    <property type="match status" value="1"/>
</dbReference>
<comment type="subunit">
    <text evidence="6">Forms polymers.</text>
</comment>